<name>A0A653FNU5_MYCSM</name>
<reference evidence="1" key="1">
    <citation type="submission" date="2019-05" db="EMBL/GenBank/DDBJ databases">
        <authorList>
            <person name="Naeem R."/>
            <person name="Antony C."/>
            <person name="Guan Q."/>
        </authorList>
    </citation>
    <scope>NUCLEOTIDE SEQUENCE</scope>
    <source>
        <strain evidence="1">1</strain>
    </source>
</reference>
<organism evidence="1">
    <name type="scientific">Mycolicibacterium smegmatis</name>
    <name type="common">Mycobacterium smegmatis</name>
    <dbReference type="NCBI Taxonomy" id="1772"/>
    <lineage>
        <taxon>Bacteria</taxon>
        <taxon>Bacillati</taxon>
        <taxon>Actinomycetota</taxon>
        <taxon>Actinomycetes</taxon>
        <taxon>Mycobacteriales</taxon>
        <taxon>Mycobacteriaceae</taxon>
        <taxon>Mycolicibacterium</taxon>
    </lineage>
</organism>
<dbReference type="EMBL" id="LR589669">
    <property type="protein sequence ID" value="VTP11394.1"/>
    <property type="molecule type" value="Genomic_DNA"/>
</dbReference>
<evidence type="ECO:0000313" key="1">
    <source>
        <dbReference type="EMBL" id="VTP11394.1"/>
    </source>
</evidence>
<gene>
    <name evidence="1" type="ORF">BIN_B_05745</name>
</gene>
<proteinExistence type="predicted"/>
<sequence length="105" mass="10627">MLAIDDNTSSDCAREIRGTASIASTVMLRVPSCSTRSGRSAGEIRLIRVAPSRSAAISPSDGALTFITTSADHTASAEPICAPASAYAASEKLAAAPAPDSTTTE</sequence>
<protein>
    <submittedName>
        <fullName evidence="1">Uncharacterized protein</fullName>
    </submittedName>
</protein>
<dbReference type="AlphaFoldDB" id="A0A653FNU5"/>
<accession>A0A653FNU5</accession>